<organism evidence="4 5">
    <name type="scientific">Tumebacillus lipolyticus</name>
    <dbReference type="NCBI Taxonomy" id="1280370"/>
    <lineage>
        <taxon>Bacteria</taxon>
        <taxon>Bacillati</taxon>
        <taxon>Bacillota</taxon>
        <taxon>Bacilli</taxon>
        <taxon>Bacillales</taxon>
        <taxon>Alicyclobacillaceae</taxon>
        <taxon>Tumebacillus</taxon>
    </lineage>
</organism>
<comment type="caution">
    <text evidence="4">The sequence shown here is derived from an EMBL/GenBank/DDBJ whole genome shotgun (WGS) entry which is preliminary data.</text>
</comment>
<keyword evidence="1 2" id="KW-0238">DNA-binding</keyword>
<evidence type="ECO:0000256" key="1">
    <source>
        <dbReference type="ARBA" id="ARBA00023125"/>
    </source>
</evidence>
<dbReference type="Pfam" id="PF00440">
    <property type="entry name" value="TetR_N"/>
    <property type="match status" value="1"/>
</dbReference>
<accession>A0ABW4ZV44</accession>
<dbReference type="Proteomes" id="UP001597343">
    <property type="component" value="Unassembled WGS sequence"/>
</dbReference>
<dbReference type="SUPFAM" id="SSF46689">
    <property type="entry name" value="Homeodomain-like"/>
    <property type="match status" value="1"/>
</dbReference>
<gene>
    <name evidence="4" type="ORF">ACFSOY_07835</name>
</gene>
<evidence type="ECO:0000259" key="3">
    <source>
        <dbReference type="PROSITE" id="PS50977"/>
    </source>
</evidence>
<dbReference type="InterPro" id="IPR050624">
    <property type="entry name" value="HTH-type_Tx_Regulator"/>
</dbReference>
<feature type="DNA-binding region" description="H-T-H motif" evidence="2">
    <location>
        <begin position="34"/>
        <end position="53"/>
    </location>
</feature>
<dbReference type="PROSITE" id="PS50977">
    <property type="entry name" value="HTH_TETR_2"/>
    <property type="match status" value="1"/>
</dbReference>
<evidence type="ECO:0000313" key="5">
    <source>
        <dbReference type="Proteomes" id="UP001597343"/>
    </source>
</evidence>
<reference evidence="5" key="1">
    <citation type="journal article" date="2019" name="Int. J. Syst. Evol. Microbiol.">
        <title>The Global Catalogue of Microorganisms (GCM) 10K type strain sequencing project: providing services to taxonomists for standard genome sequencing and annotation.</title>
        <authorList>
            <consortium name="The Broad Institute Genomics Platform"/>
            <consortium name="The Broad Institute Genome Sequencing Center for Infectious Disease"/>
            <person name="Wu L."/>
            <person name="Ma J."/>
        </authorList>
    </citation>
    <scope>NUCLEOTIDE SEQUENCE [LARGE SCALE GENOMIC DNA]</scope>
    <source>
        <strain evidence="5">CGMCC 1.13574</strain>
    </source>
</reference>
<dbReference type="PANTHER" id="PTHR43479">
    <property type="entry name" value="ACREF/ENVCD OPERON REPRESSOR-RELATED"/>
    <property type="match status" value="1"/>
</dbReference>
<evidence type="ECO:0000313" key="4">
    <source>
        <dbReference type="EMBL" id="MFD2169902.1"/>
    </source>
</evidence>
<protein>
    <submittedName>
        <fullName evidence="4">TetR/AcrR family transcriptional regulator</fullName>
    </submittedName>
</protein>
<dbReference type="EMBL" id="JBHUIO010000005">
    <property type="protein sequence ID" value="MFD2169902.1"/>
    <property type="molecule type" value="Genomic_DNA"/>
</dbReference>
<keyword evidence="5" id="KW-1185">Reference proteome</keyword>
<dbReference type="InterPro" id="IPR036271">
    <property type="entry name" value="Tet_transcr_reg_TetR-rel_C_sf"/>
</dbReference>
<dbReference type="InterPro" id="IPR001647">
    <property type="entry name" value="HTH_TetR"/>
</dbReference>
<evidence type="ECO:0000256" key="2">
    <source>
        <dbReference type="PROSITE-ProRule" id="PRU00335"/>
    </source>
</evidence>
<dbReference type="InterPro" id="IPR009057">
    <property type="entry name" value="Homeodomain-like_sf"/>
</dbReference>
<dbReference type="RefSeq" id="WP_386045410.1">
    <property type="nucleotide sequence ID" value="NZ_JBHUIO010000005.1"/>
</dbReference>
<name>A0ABW4ZV44_9BACL</name>
<dbReference type="SUPFAM" id="SSF48498">
    <property type="entry name" value="Tetracyclin repressor-like, C-terminal domain"/>
    <property type="match status" value="1"/>
</dbReference>
<dbReference type="PANTHER" id="PTHR43479:SF11">
    <property type="entry name" value="ACREF_ENVCD OPERON REPRESSOR-RELATED"/>
    <property type="match status" value="1"/>
</dbReference>
<sequence length="209" mass="23593">MVKAFHPHEKELIRQQLLEQGREMFGSYGVAKTNIRDLTRAAGISQGAFYRFFGSKEELYFAILQEEEQVLKERLLAEVLEAGLSGKEMFKRFLLHGLELVHQHPIIRRMFLENEHELILRKLPPEVVEAHIAADEDALAPLIRSWQAAGLLVDVRAEVIVGVTRAFFLTSLHRKEIGADVFTETLELLADCLASGLTTDLTTRGGEAE</sequence>
<dbReference type="PRINTS" id="PR00455">
    <property type="entry name" value="HTHTETR"/>
</dbReference>
<proteinExistence type="predicted"/>
<feature type="domain" description="HTH tetR-type" evidence="3">
    <location>
        <begin position="11"/>
        <end position="71"/>
    </location>
</feature>
<dbReference type="Gene3D" id="1.10.357.10">
    <property type="entry name" value="Tetracycline Repressor, domain 2"/>
    <property type="match status" value="1"/>
</dbReference>